<dbReference type="PROSITE" id="PS50104">
    <property type="entry name" value="TIR"/>
    <property type="match status" value="1"/>
</dbReference>
<evidence type="ECO:0000313" key="13">
    <source>
        <dbReference type="Proteomes" id="UP000515129"/>
    </source>
</evidence>
<feature type="signal peptide" evidence="10">
    <location>
        <begin position="1"/>
        <end position="23"/>
    </location>
</feature>
<evidence type="ECO:0000256" key="1">
    <source>
        <dbReference type="ARBA" id="ARBA00009752"/>
    </source>
</evidence>
<evidence type="ECO:0000256" key="3">
    <source>
        <dbReference type="ARBA" id="ARBA00022737"/>
    </source>
</evidence>
<dbReference type="PRINTS" id="PR01536">
    <property type="entry name" value="INTRLKN1R12F"/>
</dbReference>
<keyword evidence="8" id="KW-0393">Immunoglobulin domain</keyword>
<dbReference type="Proteomes" id="UP000515129">
    <property type="component" value="Chromosome 9"/>
</dbReference>
<evidence type="ECO:0000256" key="2">
    <source>
        <dbReference type="ARBA" id="ARBA00022729"/>
    </source>
</evidence>
<keyword evidence="6" id="KW-1015">Disulfide bond</keyword>
<feature type="chain" id="PRO_5027595061" evidence="10">
    <location>
        <begin position="24"/>
        <end position="546"/>
    </location>
</feature>
<evidence type="ECO:0000259" key="12">
    <source>
        <dbReference type="PROSITE" id="PS50835"/>
    </source>
</evidence>
<keyword evidence="9" id="KW-1133">Transmembrane helix</keyword>
<dbReference type="SMART" id="SM00255">
    <property type="entry name" value="TIR"/>
    <property type="match status" value="1"/>
</dbReference>
<evidence type="ECO:0000256" key="6">
    <source>
        <dbReference type="ARBA" id="ARBA00023157"/>
    </source>
</evidence>
<dbReference type="AlphaFoldDB" id="A0A6P6Q3Y9"/>
<dbReference type="OrthoDB" id="9940746at2759"/>
<evidence type="ECO:0000256" key="9">
    <source>
        <dbReference type="SAM" id="Phobius"/>
    </source>
</evidence>
<dbReference type="SUPFAM" id="SSF48726">
    <property type="entry name" value="Immunoglobulin"/>
    <property type="match status" value="2"/>
</dbReference>
<evidence type="ECO:0000256" key="4">
    <source>
        <dbReference type="ARBA" id="ARBA00022801"/>
    </source>
</evidence>
<gene>
    <name evidence="14" type="primary">LOC113108224</name>
</gene>
<dbReference type="Pfam" id="PF01582">
    <property type="entry name" value="TIR"/>
    <property type="match status" value="1"/>
</dbReference>
<dbReference type="InterPro" id="IPR003599">
    <property type="entry name" value="Ig_sub"/>
</dbReference>
<dbReference type="InterPro" id="IPR007110">
    <property type="entry name" value="Ig-like_dom"/>
</dbReference>
<dbReference type="SUPFAM" id="SSF52200">
    <property type="entry name" value="Toll/Interleukin receptor TIR domain"/>
    <property type="match status" value="1"/>
</dbReference>
<organism evidence="13 14">
    <name type="scientific">Carassius auratus</name>
    <name type="common">Goldfish</name>
    <dbReference type="NCBI Taxonomy" id="7957"/>
    <lineage>
        <taxon>Eukaryota</taxon>
        <taxon>Metazoa</taxon>
        <taxon>Chordata</taxon>
        <taxon>Craniata</taxon>
        <taxon>Vertebrata</taxon>
        <taxon>Euteleostomi</taxon>
        <taxon>Actinopterygii</taxon>
        <taxon>Neopterygii</taxon>
        <taxon>Teleostei</taxon>
        <taxon>Ostariophysi</taxon>
        <taxon>Cypriniformes</taxon>
        <taxon>Cyprinidae</taxon>
        <taxon>Cyprininae</taxon>
        <taxon>Carassius</taxon>
    </lineage>
</organism>
<dbReference type="InterPro" id="IPR013783">
    <property type="entry name" value="Ig-like_fold"/>
</dbReference>
<evidence type="ECO:0000256" key="8">
    <source>
        <dbReference type="ARBA" id="ARBA00023319"/>
    </source>
</evidence>
<keyword evidence="5" id="KW-0520">NAD</keyword>
<feature type="transmembrane region" description="Helical" evidence="9">
    <location>
        <begin position="308"/>
        <end position="329"/>
    </location>
</feature>
<dbReference type="GO" id="GO:0004908">
    <property type="term" value="F:interleukin-1 receptor activity"/>
    <property type="evidence" value="ECO:0007669"/>
    <property type="project" value="InterPro"/>
</dbReference>
<sequence length="546" mass="61736">MMAISFSFRWVLLSALWIAGSETQYTELKNYTTSAGLAFKLECSETQNVSWSRFPNQRLEGISGINIQGGALWFLPADLSHSGSYSCLTRNGDETWTTIFNVSVENKTCPRFNRKDEITRTKEITCLLSHIFEIDPQAQVTWRNNCHPLSVTNSKVLPINRSKDMIGLYTCFVNFTFGGQHYSAAQTTKIFSQSKDYVVTKPEIIYPKEETKKVTLGESYTLNCKALIGKNDNRETVIYWYTDLKNLKLDYNRSIVKEGERDYMLSTLYIPEVTEKHLYTNFTCVVTHPRGSDSGNVLLIPVSQNERYYCIGVGLVVLLILLCAVAFLFRVDLVLAYRAVCSSSAINSDGKSYDAYVSYLHSDQHGSTSAVTFALDILPAVLEDHYGYNLFISGRDGLPGEAVHEVIADTISRCRRLIIILTSQSCVSPQTDTTKSFLPDKLPVSDHDVQMNAQNTSSDKIWATYAPQVGLYDALVKQGLKVILVQVEDGVEEALLPESLRYIIRTKGILRWRQSTSHRGNRSFWKHMRYQMPPAKRQKSPEVTVL</sequence>
<keyword evidence="13" id="KW-1185">Reference proteome</keyword>
<comment type="similarity">
    <text evidence="1">Belongs to the interleukin-1 receptor family.</text>
</comment>
<dbReference type="InterPro" id="IPR035897">
    <property type="entry name" value="Toll_tir_struct_dom_sf"/>
</dbReference>
<feature type="domain" description="Ig-like" evidence="12">
    <location>
        <begin position="110"/>
        <end position="192"/>
    </location>
</feature>
<evidence type="ECO:0000259" key="11">
    <source>
        <dbReference type="PROSITE" id="PS50104"/>
    </source>
</evidence>
<dbReference type="SMART" id="SM00409">
    <property type="entry name" value="IG"/>
    <property type="match status" value="2"/>
</dbReference>
<keyword evidence="3" id="KW-0677">Repeat</keyword>
<dbReference type="InterPro" id="IPR000157">
    <property type="entry name" value="TIR_dom"/>
</dbReference>
<dbReference type="Gene3D" id="2.60.40.10">
    <property type="entry name" value="Immunoglobulins"/>
    <property type="match status" value="3"/>
</dbReference>
<dbReference type="PRINTS" id="PR01537">
    <property type="entry name" value="INTRLKN1R1F"/>
</dbReference>
<keyword evidence="9" id="KW-0472">Membrane</keyword>
<dbReference type="InterPro" id="IPR004074">
    <property type="entry name" value="IL-1_rcpt_I/II-typ"/>
</dbReference>
<proteinExistence type="inferred from homology"/>
<feature type="domain" description="Ig-like" evidence="12">
    <location>
        <begin position="202"/>
        <end position="303"/>
    </location>
</feature>
<protein>
    <submittedName>
        <fullName evidence="14">Interleukin-1 receptor type 1-like</fullName>
    </submittedName>
</protein>
<evidence type="ECO:0000256" key="5">
    <source>
        <dbReference type="ARBA" id="ARBA00023027"/>
    </source>
</evidence>
<keyword evidence="4" id="KW-0378">Hydrolase</keyword>
<name>A0A6P6Q3Y9_CARAU</name>
<dbReference type="GeneID" id="113108224"/>
<keyword evidence="7" id="KW-0325">Glycoprotein</keyword>
<reference evidence="14" key="1">
    <citation type="submission" date="2025-08" db="UniProtKB">
        <authorList>
            <consortium name="RefSeq"/>
        </authorList>
    </citation>
    <scope>IDENTIFICATION</scope>
    <source>
        <strain evidence="14">Wakin</strain>
        <tissue evidence="14">Muscle</tissue>
    </source>
</reference>
<dbReference type="Pfam" id="PF13927">
    <property type="entry name" value="Ig_3"/>
    <property type="match status" value="1"/>
</dbReference>
<dbReference type="InterPro" id="IPR015621">
    <property type="entry name" value="IL-1_rcpt_fam"/>
</dbReference>
<evidence type="ECO:0000313" key="14">
    <source>
        <dbReference type="RefSeq" id="XP_026126905.1"/>
    </source>
</evidence>
<dbReference type="Gene3D" id="3.40.50.10140">
    <property type="entry name" value="Toll/interleukin-1 receptor homology (TIR) domain"/>
    <property type="match status" value="1"/>
</dbReference>
<evidence type="ECO:0000256" key="7">
    <source>
        <dbReference type="ARBA" id="ARBA00023180"/>
    </source>
</evidence>
<evidence type="ECO:0000256" key="10">
    <source>
        <dbReference type="SAM" id="SignalP"/>
    </source>
</evidence>
<keyword evidence="2 10" id="KW-0732">Signal</keyword>
<dbReference type="PANTHER" id="PTHR11890:SF26">
    <property type="entry name" value="INTERLEUKIN-1 RECEPTOR TYPE 1"/>
    <property type="match status" value="1"/>
</dbReference>
<dbReference type="PROSITE" id="PS50835">
    <property type="entry name" value="IG_LIKE"/>
    <property type="match status" value="2"/>
</dbReference>
<keyword evidence="9" id="KW-0812">Transmembrane</keyword>
<feature type="domain" description="TIR" evidence="11">
    <location>
        <begin position="351"/>
        <end position="532"/>
    </location>
</feature>
<dbReference type="KEGG" id="caua:113108224"/>
<accession>A0A6P6Q3Y9</accession>
<dbReference type="GO" id="GO:0016787">
    <property type="term" value="F:hydrolase activity"/>
    <property type="evidence" value="ECO:0007669"/>
    <property type="project" value="UniProtKB-KW"/>
</dbReference>
<dbReference type="RefSeq" id="XP_026126905.1">
    <property type="nucleotide sequence ID" value="XM_026271120.1"/>
</dbReference>
<dbReference type="InterPro" id="IPR036179">
    <property type="entry name" value="Ig-like_dom_sf"/>
</dbReference>
<dbReference type="PANTHER" id="PTHR11890">
    <property type="entry name" value="INTERLEUKIN-1 RECEPTOR FAMILY MEMBER"/>
    <property type="match status" value="1"/>
</dbReference>